<dbReference type="Pfam" id="PF13466">
    <property type="entry name" value="STAS_2"/>
    <property type="match status" value="1"/>
</dbReference>
<sequence>MRLVTAQPPTAETFDHRVLWVDALAGWVGPIGDLDRRRASWLFDALAVLPLTGNSTVAVDGSAISFCDDEGLRVSVCAQTLATTRACRIRLVNPTPHLPLIPKAAGASEPIEGDLPPTAAAVERLVELALLPWGHLVPPWSGGHRSSLKRGARGR</sequence>
<dbReference type="InterPro" id="IPR058548">
    <property type="entry name" value="MlaB-like_STAS"/>
</dbReference>
<dbReference type="SUPFAM" id="SSF52091">
    <property type="entry name" value="SpoIIaa-like"/>
    <property type="match status" value="1"/>
</dbReference>
<gene>
    <name evidence="2" type="ORF">GCU60_18800</name>
</gene>
<evidence type="ECO:0000313" key="3">
    <source>
        <dbReference type="Proteomes" id="UP000479241"/>
    </source>
</evidence>
<dbReference type="RefSeq" id="WP_113839310.1">
    <property type="nucleotide sequence ID" value="NZ_JAAGWG010000043.1"/>
</dbReference>
<proteinExistence type="predicted"/>
<dbReference type="Gene3D" id="3.30.750.24">
    <property type="entry name" value="STAS domain"/>
    <property type="match status" value="1"/>
</dbReference>
<name>A0A6L9W7G8_9ACTN</name>
<reference evidence="2 3" key="1">
    <citation type="submission" date="2019-12" db="EMBL/GenBank/DDBJ databases">
        <title>the WGS of Blastococcus saxobsidens 67B17.</title>
        <authorList>
            <person name="Jiang Z."/>
        </authorList>
    </citation>
    <scope>NUCLEOTIDE SEQUENCE [LARGE SCALE GENOMIC DNA]</scope>
    <source>
        <strain evidence="2 3">67B17</strain>
    </source>
</reference>
<dbReference type="AlphaFoldDB" id="A0A6L9W7G8"/>
<comment type="caution">
    <text evidence="2">The sequence shown here is derived from an EMBL/GenBank/DDBJ whole genome shotgun (WGS) entry which is preliminary data.</text>
</comment>
<dbReference type="InterPro" id="IPR036513">
    <property type="entry name" value="STAS_dom_sf"/>
</dbReference>
<dbReference type="EMBL" id="JAAGWG010000043">
    <property type="protein sequence ID" value="NEK87792.1"/>
    <property type="molecule type" value="Genomic_DNA"/>
</dbReference>
<organism evidence="2 3">
    <name type="scientific">Blastococcus saxobsidens</name>
    <dbReference type="NCBI Taxonomy" id="138336"/>
    <lineage>
        <taxon>Bacteria</taxon>
        <taxon>Bacillati</taxon>
        <taxon>Actinomycetota</taxon>
        <taxon>Actinomycetes</taxon>
        <taxon>Geodermatophilales</taxon>
        <taxon>Geodermatophilaceae</taxon>
        <taxon>Blastococcus</taxon>
    </lineage>
</organism>
<dbReference type="Proteomes" id="UP000479241">
    <property type="component" value="Unassembled WGS sequence"/>
</dbReference>
<feature type="domain" description="MlaB-like STAS" evidence="1">
    <location>
        <begin position="32"/>
        <end position="98"/>
    </location>
</feature>
<evidence type="ECO:0000259" key="1">
    <source>
        <dbReference type="Pfam" id="PF13466"/>
    </source>
</evidence>
<protein>
    <submittedName>
        <fullName evidence="2">STAS domain-containing protein</fullName>
    </submittedName>
</protein>
<accession>A0A6L9W7G8</accession>
<evidence type="ECO:0000313" key="2">
    <source>
        <dbReference type="EMBL" id="NEK87792.1"/>
    </source>
</evidence>